<reference evidence="12 15" key="2">
    <citation type="submission" date="2021-01" db="EMBL/GenBank/DDBJ databases">
        <title>Whole genome shotgun sequence of Cellulomonas oligotrophica NBRC 109435.</title>
        <authorList>
            <person name="Komaki H."/>
            <person name="Tamura T."/>
        </authorList>
    </citation>
    <scope>NUCLEOTIDE SEQUENCE [LARGE SCALE GENOMIC DNA]</scope>
    <source>
        <strain evidence="12 15">NBRC 109435</strain>
    </source>
</reference>
<evidence type="ECO:0000256" key="2">
    <source>
        <dbReference type="ARBA" id="ARBA00015816"/>
    </source>
</evidence>
<dbReference type="GO" id="GO:0051537">
    <property type="term" value="F:2 iron, 2 sulfur cluster binding"/>
    <property type="evidence" value="ECO:0007669"/>
    <property type="project" value="UniProtKB-KW"/>
</dbReference>
<sequence length="165" mass="16019">MTTTDPAPRPPIHRHGSDDGPGCPACPGRREVLARAGALTLGVASFGALAACGAAGGSSTARTASADGSLAALADVPVGGALSVVGPDGAELLLTQATEGTVVGLSAVCTHQGCTVLPEDDRLVCPCHGSVFALDGSNVSGQASEPLPPVEVAVGDDGTVRLAEA</sequence>
<evidence type="ECO:0000256" key="6">
    <source>
        <dbReference type="ARBA" id="ARBA00023014"/>
    </source>
</evidence>
<dbReference type="GO" id="GO:0046872">
    <property type="term" value="F:metal ion binding"/>
    <property type="evidence" value="ECO:0007669"/>
    <property type="project" value="UniProtKB-KW"/>
</dbReference>
<dbReference type="GO" id="GO:0016705">
    <property type="term" value="F:oxidoreductase activity, acting on paired donors, with incorporation or reduction of molecular oxygen"/>
    <property type="evidence" value="ECO:0007669"/>
    <property type="project" value="UniProtKB-ARBA"/>
</dbReference>
<evidence type="ECO:0000256" key="8">
    <source>
        <dbReference type="ARBA" id="ARBA00029586"/>
    </source>
</evidence>
<evidence type="ECO:0000313" key="13">
    <source>
        <dbReference type="EMBL" id="NYD86413.1"/>
    </source>
</evidence>
<evidence type="ECO:0000256" key="3">
    <source>
        <dbReference type="ARBA" id="ARBA00022714"/>
    </source>
</evidence>
<name>A0A7Y9FFV8_9CELL</name>
<keyword evidence="5" id="KW-0408">Iron</keyword>
<feature type="region of interest" description="Disordered" evidence="10">
    <location>
        <begin position="1"/>
        <end position="24"/>
    </location>
</feature>
<dbReference type="InterPro" id="IPR017941">
    <property type="entry name" value="Rieske_2Fe-2S"/>
</dbReference>
<evidence type="ECO:0000256" key="4">
    <source>
        <dbReference type="ARBA" id="ARBA00022723"/>
    </source>
</evidence>
<evidence type="ECO:0000259" key="11">
    <source>
        <dbReference type="PROSITE" id="PS51296"/>
    </source>
</evidence>
<dbReference type="GO" id="GO:0016020">
    <property type="term" value="C:membrane"/>
    <property type="evidence" value="ECO:0007669"/>
    <property type="project" value="InterPro"/>
</dbReference>
<keyword evidence="6" id="KW-0411">Iron-sulfur</keyword>
<feature type="domain" description="Rieske" evidence="11">
    <location>
        <begin position="68"/>
        <end position="161"/>
    </location>
</feature>
<reference evidence="13 14" key="1">
    <citation type="submission" date="2020-07" db="EMBL/GenBank/DDBJ databases">
        <title>Sequencing the genomes of 1000 actinobacteria strains.</title>
        <authorList>
            <person name="Klenk H.-P."/>
        </authorList>
    </citation>
    <scope>NUCLEOTIDE SEQUENCE [LARGE SCALE GENOMIC DNA]</scope>
    <source>
        <strain evidence="13 14">DSM 24482</strain>
    </source>
</reference>
<dbReference type="GO" id="GO:0004497">
    <property type="term" value="F:monooxygenase activity"/>
    <property type="evidence" value="ECO:0007669"/>
    <property type="project" value="UniProtKB-ARBA"/>
</dbReference>
<dbReference type="CDD" id="cd03467">
    <property type="entry name" value="Rieske"/>
    <property type="match status" value="1"/>
</dbReference>
<gene>
    <name evidence="13" type="ORF">BKA21_001962</name>
    <name evidence="12" type="ORF">Col01nite_18550</name>
</gene>
<dbReference type="InterPro" id="IPR005805">
    <property type="entry name" value="Rieske_Fe-S_prot_C"/>
</dbReference>
<evidence type="ECO:0000256" key="10">
    <source>
        <dbReference type="SAM" id="MobiDB-lite"/>
    </source>
</evidence>
<evidence type="ECO:0000256" key="7">
    <source>
        <dbReference type="ARBA" id="ARBA00023157"/>
    </source>
</evidence>
<dbReference type="InterPro" id="IPR014349">
    <property type="entry name" value="Rieske_Fe-S_prot"/>
</dbReference>
<dbReference type="SUPFAM" id="SSF50022">
    <property type="entry name" value="ISP domain"/>
    <property type="match status" value="1"/>
</dbReference>
<protein>
    <recommendedName>
        <fullName evidence="2">Cytochrome bc1 complex Rieske iron-sulfur subunit</fullName>
    </recommendedName>
    <alternativeName>
        <fullName evidence="8">Cytochrome bc1 reductase complex subunit QcrA</fullName>
    </alternativeName>
</protein>
<organism evidence="13 14">
    <name type="scientific">Cellulomonas oligotrophica</name>
    <dbReference type="NCBI Taxonomy" id="931536"/>
    <lineage>
        <taxon>Bacteria</taxon>
        <taxon>Bacillati</taxon>
        <taxon>Actinomycetota</taxon>
        <taxon>Actinomycetes</taxon>
        <taxon>Micrococcales</taxon>
        <taxon>Cellulomonadaceae</taxon>
        <taxon>Cellulomonas</taxon>
    </lineage>
</organism>
<dbReference type="EMBL" id="BONN01000004">
    <property type="protein sequence ID" value="GIG32696.1"/>
    <property type="molecule type" value="Genomic_DNA"/>
</dbReference>
<dbReference type="AlphaFoldDB" id="A0A7Y9FFV8"/>
<evidence type="ECO:0000313" key="12">
    <source>
        <dbReference type="EMBL" id="GIG32696.1"/>
    </source>
</evidence>
<dbReference type="PRINTS" id="PR00162">
    <property type="entry name" value="RIESKE"/>
</dbReference>
<keyword evidence="4" id="KW-0479">Metal-binding</keyword>
<comment type="cofactor">
    <cofactor evidence="9">
        <name>[2Fe-2S] cluster</name>
        <dbReference type="ChEBI" id="CHEBI:190135"/>
    </cofactor>
</comment>
<keyword evidence="15" id="KW-1185">Reference proteome</keyword>
<evidence type="ECO:0000313" key="14">
    <source>
        <dbReference type="Proteomes" id="UP000577956"/>
    </source>
</evidence>
<comment type="function">
    <text evidence="1">Iron-sulfur subunit of the cytochrome bc1 complex, an essential component of the respiratory electron transport chain required for ATP synthesis. The bc1 complex catalyzes the oxidation of menaquinol and the reduction of cytochrome c in the respiratory chain. The bc1 complex operates through a Q-cycle mechanism that couples electron transfer to generation of the proton gradient that drives ATP synthesis.</text>
</comment>
<dbReference type="Pfam" id="PF00355">
    <property type="entry name" value="Rieske"/>
    <property type="match status" value="1"/>
</dbReference>
<dbReference type="PROSITE" id="PS51296">
    <property type="entry name" value="RIESKE"/>
    <property type="match status" value="1"/>
</dbReference>
<dbReference type="Gene3D" id="2.102.10.10">
    <property type="entry name" value="Rieske [2Fe-2S] iron-sulphur domain"/>
    <property type="match status" value="1"/>
</dbReference>
<dbReference type="PANTHER" id="PTHR10134">
    <property type="entry name" value="CYTOCHROME B-C1 COMPLEX SUBUNIT RIESKE, MITOCHONDRIAL"/>
    <property type="match status" value="1"/>
</dbReference>
<dbReference type="Proteomes" id="UP000618382">
    <property type="component" value="Unassembled WGS sequence"/>
</dbReference>
<dbReference type="Proteomes" id="UP000577956">
    <property type="component" value="Unassembled WGS sequence"/>
</dbReference>
<keyword evidence="7" id="KW-1015">Disulfide bond</keyword>
<dbReference type="InterPro" id="IPR036922">
    <property type="entry name" value="Rieske_2Fe-2S_sf"/>
</dbReference>
<comment type="caution">
    <text evidence="13">The sequence shown here is derived from an EMBL/GenBank/DDBJ whole genome shotgun (WGS) entry which is preliminary data.</text>
</comment>
<accession>A0A7Y9FFV8</accession>
<evidence type="ECO:0000256" key="1">
    <source>
        <dbReference type="ARBA" id="ARBA00002494"/>
    </source>
</evidence>
<keyword evidence="3" id="KW-0001">2Fe-2S</keyword>
<evidence type="ECO:0000256" key="5">
    <source>
        <dbReference type="ARBA" id="ARBA00023004"/>
    </source>
</evidence>
<evidence type="ECO:0000313" key="15">
    <source>
        <dbReference type="Proteomes" id="UP000618382"/>
    </source>
</evidence>
<dbReference type="RefSeq" id="WP_140458045.1">
    <property type="nucleotide sequence ID" value="NZ_BAABFI010000001.1"/>
</dbReference>
<evidence type="ECO:0000256" key="9">
    <source>
        <dbReference type="ARBA" id="ARBA00034078"/>
    </source>
</evidence>
<proteinExistence type="predicted"/>
<dbReference type="EMBL" id="JACCBK010000001">
    <property type="protein sequence ID" value="NYD86413.1"/>
    <property type="molecule type" value="Genomic_DNA"/>
</dbReference>